<evidence type="ECO:0000259" key="7">
    <source>
        <dbReference type="PROSITE" id="PS50157"/>
    </source>
</evidence>
<keyword evidence="1" id="KW-0479">Metal-binding</keyword>
<dbReference type="PROSITE" id="PS00028">
    <property type="entry name" value="ZINC_FINGER_C2H2_1"/>
    <property type="match status" value="1"/>
</dbReference>
<dbReference type="PANTHER" id="PTHR19818">
    <property type="entry name" value="ZINC FINGER PROTEIN ZIC AND GLI"/>
    <property type="match status" value="1"/>
</dbReference>
<evidence type="ECO:0000256" key="6">
    <source>
        <dbReference type="SAM" id="MobiDB-lite"/>
    </source>
</evidence>
<feature type="compositionally biased region" description="Polar residues" evidence="6">
    <location>
        <begin position="317"/>
        <end position="333"/>
    </location>
</feature>
<dbReference type="AlphaFoldDB" id="A0A9P5IXP9"/>
<dbReference type="PANTHER" id="PTHR19818:SF139">
    <property type="entry name" value="PAIR-RULE PROTEIN ODD-PAIRED"/>
    <property type="match status" value="1"/>
</dbReference>
<dbReference type="FunFam" id="3.30.160.60:FF:001075">
    <property type="entry name" value="Zinc finger, C2H2-type/integrase, DNA-binding protein"/>
    <property type="match status" value="1"/>
</dbReference>
<comment type="caution">
    <text evidence="8">The sequence shown here is derived from an EMBL/GenBank/DDBJ whole genome shotgun (WGS) entry which is preliminary data.</text>
</comment>
<sequence>MASSRRPSMKGRDSSGREVSLLNSSTTEITPSPVPQSQSQSQLPQLPFRQPSYDSYASQRFPQKSYPPSSPHMVRTNSNASITSLNSVPSLLRSDSYDSYEARSPLTPTFTPNAHGRNHSFTEQYGKETPFYERNSMDEYRPYSTQKPYQSTNVQQYPDEQYYHEDASYPGVTERGPGKRYSCRYKDMHNCTKTFTTSGHASRHAKIHTAEKMVCCTFTGCMKKFTRADNMKQHLDTHYKDKPRSASSSAPSSGRLNGKSTLTMPARVQKKASPSIHNLQSPRPRMPSRILTSEIPAFDLKDQQQFQPQQDSFYTQMGSGPSPTQTDFQTLPTRSKRPNRLDILAQAASGDMI</sequence>
<keyword evidence="2" id="KW-0677">Repeat</keyword>
<feature type="compositionally biased region" description="Polar residues" evidence="6">
    <location>
        <begin position="254"/>
        <end position="263"/>
    </location>
</feature>
<keyword evidence="4" id="KW-0862">Zinc</keyword>
<accession>A0A9P5IXP9</accession>
<evidence type="ECO:0000256" key="2">
    <source>
        <dbReference type="ARBA" id="ARBA00022737"/>
    </source>
</evidence>
<dbReference type="GO" id="GO:0008270">
    <property type="term" value="F:zinc ion binding"/>
    <property type="evidence" value="ECO:0007669"/>
    <property type="project" value="UniProtKB-KW"/>
</dbReference>
<dbReference type="GO" id="GO:0000981">
    <property type="term" value="F:DNA-binding transcription factor activity, RNA polymerase II-specific"/>
    <property type="evidence" value="ECO:0007669"/>
    <property type="project" value="TreeGrafter"/>
</dbReference>
<evidence type="ECO:0000313" key="9">
    <source>
        <dbReference type="Proteomes" id="UP000710849"/>
    </source>
</evidence>
<feature type="domain" description="C2H2-type" evidence="7">
    <location>
        <begin position="181"/>
        <end position="213"/>
    </location>
</feature>
<feature type="compositionally biased region" description="Polar residues" evidence="6">
    <location>
        <begin position="21"/>
        <end position="30"/>
    </location>
</feature>
<name>A0A9P5IXP9_9HELO</name>
<dbReference type="EMBL" id="RCSW01000004">
    <property type="protein sequence ID" value="KAF7950741.1"/>
    <property type="molecule type" value="Genomic_DNA"/>
</dbReference>
<proteinExistence type="predicted"/>
<evidence type="ECO:0000256" key="1">
    <source>
        <dbReference type="ARBA" id="ARBA00022723"/>
    </source>
</evidence>
<dbReference type="Gene3D" id="3.30.160.60">
    <property type="entry name" value="Classic Zinc Finger"/>
    <property type="match status" value="2"/>
</dbReference>
<feature type="region of interest" description="Disordered" evidence="6">
    <location>
        <begin position="103"/>
        <end position="128"/>
    </location>
</feature>
<dbReference type="GO" id="GO:0000978">
    <property type="term" value="F:RNA polymerase II cis-regulatory region sequence-specific DNA binding"/>
    <property type="evidence" value="ECO:0007669"/>
    <property type="project" value="TreeGrafter"/>
</dbReference>
<feature type="domain" description="C2H2-type" evidence="7">
    <location>
        <begin position="214"/>
        <end position="243"/>
    </location>
</feature>
<feature type="compositionally biased region" description="Polar residues" evidence="6">
    <location>
        <begin position="53"/>
        <end position="62"/>
    </location>
</feature>
<evidence type="ECO:0000256" key="3">
    <source>
        <dbReference type="ARBA" id="ARBA00022771"/>
    </source>
</evidence>
<evidence type="ECO:0000313" key="8">
    <source>
        <dbReference type="EMBL" id="KAF7950741.1"/>
    </source>
</evidence>
<dbReference type="Proteomes" id="UP000710849">
    <property type="component" value="Unassembled WGS sequence"/>
</dbReference>
<dbReference type="RefSeq" id="XP_038736010.1">
    <property type="nucleotide sequence ID" value="XM_038872804.1"/>
</dbReference>
<feature type="compositionally biased region" description="Low complexity" evidence="6">
    <location>
        <begin position="304"/>
        <end position="316"/>
    </location>
</feature>
<evidence type="ECO:0000256" key="5">
    <source>
        <dbReference type="PROSITE-ProRule" id="PRU00042"/>
    </source>
</evidence>
<feature type="region of interest" description="Disordered" evidence="6">
    <location>
        <begin position="238"/>
        <end position="288"/>
    </location>
</feature>
<dbReference type="PROSITE" id="PS50157">
    <property type="entry name" value="ZINC_FINGER_C2H2_2"/>
    <property type="match status" value="2"/>
</dbReference>
<dbReference type="InterPro" id="IPR050329">
    <property type="entry name" value="GLI_C2H2-zinc-finger"/>
</dbReference>
<dbReference type="SUPFAM" id="SSF57667">
    <property type="entry name" value="beta-beta-alpha zinc fingers"/>
    <property type="match status" value="1"/>
</dbReference>
<dbReference type="GeneID" id="62145882"/>
<evidence type="ECO:0000256" key="4">
    <source>
        <dbReference type="ARBA" id="ARBA00022833"/>
    </source>
</evidence>
<dbReference type="GO" id="GO:0045944">
    <property type="term" value="P:positive regulation of transcription by RNA polymerase II"/>
    <property type="evidence" value="ECO:0007669"/>
    <property type="project" value="UniProtKB-ARBA"/>
</dbReference>
<keyword evidence="3 5" id="KW-0863">Zinc-finger</keyword>
<feature type="region of interest" description="Disordered" evidence="6">
    <location>
        <begin position="304"/>
        <end position="339"/>
    </location>
</feature>
<keyword evidence="9" id="KW-1185">Reference proteome</keyword>
<dbReference type="GO" id="GO:0005634">
    <property type="term" value="C:nucleus"/>
    <property type="evidence" value="ECO:0007669"/>
    <property type="project" value="UniProtKB-ARBA"/>
</dbReference>
<reference evidence="8 9" key="1">
    <citation type="journal article" date="2020" name="Genome Biol. Evol.">
        <title>Comparative genomics of Sclerotiniaceae.</title>
        <authorList>
            <person name="Valero Jimenez C.A."/>
            <person name="Steentjes M."/>
            <person name="Scholten O.E."/>
            <person name="Van Kan J.A.L."/>
        </authorList>
    </citation>
    <scope>NUCLEOTIDE SEQUENCE [LARGE SCALE GENOMIC DNA]</scope>
    <source>
        <strain evidence="8 9">MUCL 94</strain>
    </source>
</reference>
<feature type="region of interest" description="Disordered" evidence="6">
    <location>
        <begin position="1"/>
        <end position="77"/>
    </location>
</feature>
<protein>
    <recommendedName>
        <fullName evidence="7">C2H2-type domain-containing protein</fullName>
    </recommendedName>
</protein>
<dbReference type="InterPro" id="IPR036236">
    <property type="entry name" value="Znf_C2H2_sf"/>
</dbReference>
<gene>
    <name evidence="8" type="ORF">EAE97_002293</name>
</gene>
<feature type="compositionally biased region" description="Low complexity" evidence="6">
    <location>
        <begin position="35"/>
        <end position="52"/>
    </location>
</feature>
<dbReference type="SMART" id="SM00355">
    <property type="entry name" value="ZnF_C2H2"/>
    <property type="match status" value="2"/>
</dbReference>
<dbReference type="InterPro" id="IPR013087">
    <property type="entry name" value="Znf_C2H2_type"/>
</dbReference>
<organism evidence="8 9">
    <name type="scientific">Botrytis byssoidea</name>
    <dbReference type="NCBI Taxonomy" id="139641"/>
    <lineage>
        <taxon>Eukaryota</taxon>
        <taxon>Fungi</taxon>
        <taxon>Dikarya</taxon>
        <taxon>Ascomycota</taxon>
        <taxon>Pezizomycotina</taxon>
        <taxon>Leotiomycetes</taxon>
        <taxon>Helotiales</taxon>
        <taxon>Sclerotiniaceae</taxon>
        <taxon>Botrytis</taxon>
    </lineage>
</organism>